<feature type="transmembrane region" description="Helical" evidence="9">
    <location>
        <begin position="94"/>
        <end position="113"/>
    </location>
</feature>
<comment type="subcellular location">
    <subcellularLocation>
        <location evidence="1">Cell membrane</location>
        <topology evidence="1">Multi-pass membrane protein</topology>
    </subcellularLocation>
</comment>
<keyword evidence="6 9" id="KW-1133">Transmembrane helix</keyword>
<proteinExistence type="predicted"/>
<dbReference type="Proteomes" id="UP000619293">
    <property type="component" value="Unassembled WGS sequence"/>
</dbReference>
<keyword evidence="7 9" id="KW-0472">Membrane</keyword>
<dbReference type="InterPro" id="IPR050297">
    <property type="entry name" value="LipidA_mod_glycosyltrf_83"/>
</dbReference>
<gene>
    <name evidence="11" type="ORF">Cch02nite_70200</name>
</gene>
<keyword evidence="2" id="KW-1003">Cell membrane</keyword>
<dbReference type="InterPro" id="IPR038731">
    <property type="entry name" value="RgtA/B/C-like"/>
</dbReference>
<feature type="domain" description="Glycosyltransferase RgtA/B/C/D-like" evidence="10">
    <location>
        <begin position="78"/>
        <end position="226"/>
    </location>
</feature>
<name>A0A8J3JYS5_9ACTN</name>
<feature type="transmembrane region" description="Helical" evidence="9">
    <location>
        <begin position="211"/>
        <end position="232"/>
    </location>
</feature>
<evidence type="ECO:0000256" key="6">
    <source>
        <dbReference type="ARBA" id="ARBA00022989"/>
    </source>
</evidence>
<feature type="transmembrane region" description="Helical" evidence="9">
    <location>
        <begin position="120"/>
        <end position="139"/>
    </location>
</feature>
<evidence type="ECO:0000256" key="3">
    <source>
        <dbReference type="ARBA" id="ARBA00022676"/>
    </source>
</evidence>
<keyword evidence="3" id="KW-0328">Glycosyltransferase</keyword>
<reference evidence="11 12" key="1">
    <citation type="submission" date="2021-01" db="EMBL/GenBank/DDBJ databases">
        <title>Whole genome shotgun sequence of Catellatospora chokoriensis NBRC 107358.</title>
        <authorList>
            <person name="Komaki H."/>
            <person name="Tamura T."/>
        </authorList>
    </citation>
    <scope>NUCLEOTIDE SEQUENCE [LARGE SCALE GENOMIC DNA]</scope>
    <source>
        <strain evidence="11 12">NBRC 107358</strain>
    </source>
</reference>
<keyword evidence="5 9" id="KW-0812">Transmembrane</keyword>
<feature type="transmembrane region" description="Helical" evidence="9">
    <location>
        <begin position="285"/>
        <end position="303"/>
    </location>
</feature>
<accession>A0A8J3JYS5</accession>
<dbReference type="AlphaFoldDB" id="A0A8J3JYS5"/>
<evidence type="ECO:0000256" key="7">
    <source>
        <dbReference type="ARBA" id="ARBA00023136"/>
    </source>
</evidence>
<evidence type="ECO:0000256" key="1">
    <source>
        <dbReference type="ARBA" id="ARBA00004651"/>
    </source>
</evidence>
<protein>
    <recommendedName>
        <fullName evidence="10">Glycosyltransferase RgtA/B/C/D-like domain-containing protein</fullName>
    </recommendedName>
</protein>
<dbReference type="GO" id="GO:0005886">
    <property type="term" value="C:plasma membrane"/>
    <property type="evidence" value="ECO:0007669"/>
    <property type="project" value="UniProtKB-SubCell"/>
</dbReference>
<dbReference type="GO" id="GO:0009103">
    <property type="term" value="P:lipopolysaccharide biosynthetic process"/>
    <property type="evidence" value="ECO:0007669"/>
    <property type="project" value="UniProtKB-ARBA"/>
</dbReference>
<dbReference type="Pfam" id="PF13231">
    <property type="entry name" value="PMT_2"/>
    <property type="match status" value="1"/>
</dbReference>
<organism evidence="11 12">
    <name type="scientific">Catellatospora chokoriensis</name>
    <dbReference type="NCBI Taxonomy" id="310353"/>
    <lineage>
        <taxon>Bacteria</taxon>
        <taxon>Bacillati</taxon>
        <taxon>Actinomycetota</taxon>
        <taxon>Actinomycetes</taxon>
        <taxon>Micromonosporales</taxon>
        <taxon>Micromonosporaceae</taxon>
        <taxon>Catellatospora</taxon>
    </lineage>
</organism>
<evidence type="ECO:0000256" key="5">
    <source>
        <dbReference type="ARBA" id="ARBA00022692"/>
    </source>
</evidence>
<dbReference type="EMBL" id="BONG01000067">
    <property type="protein sequence ID" value="GIF93576.1"/>
    <property type="molecule type" value="Genomic_DNA"/>
</dbReference>
<evidence type="ECO:0000313" key="12">
    <source>
        <dbReference type="Proteomes" id="UP000619293"/>
    </source>
</evidence>
<dbReference type="PANTHER" id="PTHR33908">
    <property type="entry name" value="MANNOSYLTRANSFERASE YKCB-RELATED"/>
    <property type="match status" value="1"/>
</dbReference>
<evidence type="ECO:0000256" key="2">
    <source>
        <dbReference type="ARBA" id="ARBA00022475"/>
    </source>
</evidence>
<feature type="region of interest" description="Disordered" evidence="8">
    <location>
        <begin position="353"/>
        <end position="375"/>
    </location>
</feature>
<evidence type="ECO:0000256" key="4">
    <source>
        <dbReference type="ARBA" id="ARBA00022679"/>
    </source>
</evidence>
<evidence type="ECO:0000259" key="10">
    <source>
        <dbReference type="Pfam" id="PF13231"/>
    </source>
</evidence>
<sequence>MTRPQPHAFEPAPLGSRLTRSLPITIPALVTLLVVLVGHDRRALWRDEYATWWAASLSTDQLQLLLSKVDAVFAPFYLFTRAWVALFGDSLTSLRLPSALAMAAAAGLIGALGRRLFSPGAGLVAGLLFALLPAVSRYGEEARPYAFALAFSVAGALLLLRALEQPDRWRRWVPYALVVAAIGWSHLVALTVLAAYAVAVVGAAGLRSTALRNFVLATAAGGLPVAPLLWLGKRQTGQIGWIGDRGEESIREFITSTFGSLWIGLAVLALALLSVRLAEPRRRFLLAWALLPPAAVLALTPVINMMLSRYLLFTVPAWVLLAACTLRRLSARVAALTPAARAAAVRAASPVTPATAPRSLTSDPRSAKSILSGPESAAAIRPRRALAGDTPGWGVSLGALALLALVGLPGQVEARTLPAGNQADLRTAAEIMRPRLLPGDAIAYGGESYGGPRTFRRGMTFELRDLDGPKDVFVSVRGQDRGSFEAVECADPAECAKGVTRIWLVTSAPDRDLFASMPVARAELLRDEFTTVFAQRTQGVAVALLVREQPSPAQQ</sequence>
<evidence type="ECO:0000313" key="11">
    <source>
        <dbReference type="EMBL" id="GIF93576.1"/>
    </source>
</evidence>
<feature type="transmembrane region" description="Helical" evidence="9">
    <location>
        <begin position="253"/>
        <end position="273"/>
    </location>
</feature>
<dbReference type="RefSeq" id="WP_191843713.1">
    <property type="nucleotide sequence ID" value="NZ_BAAALB010000032.1"/>
</dbReference>
<feature type="transmembrane region" description="Helical" evidence="9">
    <location>
        <begin position="20"/>
        <end position="38"/>
    </location>
</feature>
<dbReference type="GO" id="GO:0016763">
    <property type="term" value="F:pentosyltransferase activity"/>
    <property type="evidence" value="ECO:0007669"/>
    <property type="project" value="TreeGrafter"/>
</dbReference>
<evidence type="ECO:0000256" key="9">
    <source>
        <dbReference type="SAM" id="Phobius"/>
    </source>
</evidence>
<dbReference type="PANTHER" id="PTHR33908:SF3">
    <property type="entry name" value="UNDECAPRENYL PHOSPHATE-ALPHA-4-AMINO-4-DEOXY-L-ARABINOSE ARABINOSYL TRANSFERASE"/>
    <property type="match status" value="1"/>
</dbReference>
<dbReference type="GO" id="GO:0010041">
    <property type="term" value="P:response to iron(III) ion"/>
    <property type="evidence" value="ECO:0007669"/>
    <property type="project" value="TreeGrafter"/>
</dbReference>
<feature type="transmembrane region" description="Helical" evidence="9">
    <location>
        <begin position="175"/>
        <end position="199"/>
    </location>
</feature>
<keyword evidence="4" id="KW-0808">Transferase</keyword>
<feature type="transmembrane region" description="Helical" evidence="9">
    <location>
        <begin position="145"/>
        <end position="163"/>
    </location>
</feature>
<keyword evidence="12" id="KW-1185">Reference proteome</keyword>
<evidence type="ECO:0000256" key="8">
    <source>
        <dbReference type="SAM" id="MobiDB-lite"/>
    </source>
</evidence>
<comment type="caution">
    <text evidence="11">The sequence shown here is derived from an EMBL/GenBank/DDBJ whole genome shotgun (WGS) entry which is preliminary data.</text>
</comment>